<evidence type="ECO:0000256" key="2">
    <source>
        <dbReference type="ARBA" id="ARBA00022527"/>
    </source>
</evidence>
<dbReference type="Proteomes" id="UP000006906">
    <property type="component" value="Chromosome 7"/>
</dbReference>
<dbReference type="PROSITE" id="PS50011">
    <property type="entry name" value="PROTEIN_KINASE_DOM"/>
    <property type="match status" value="1"/>
</dbReference>
<name>A0A2K3DL89_CHLRE</name>
<keyword evidence="7" id="KW-0040">ANK repeat</keyword>
<dbReference type="GO" id="GO:0007165">
    <property type="term" value="P:signal transduction"/>
    <property type="evidence" value="ECO:0000318"/>
    <property type="project" value="GO_Central"/>
</dbReference>
<keyword evidence="6 8" id="KW-0067">ATP-binding</keyword>
<organism evidence="11 12">
    <name type="scientific">Chlamydomonas reinhardtii</name>
    <name type="common">Chlamydomonas smithii</name>
    <dbReference type="NCBI Taxonomy" id="3055"/>
    <lineage>
        <taxon>Eukaryota</taxon>
        <taxon>Viridiplantae</taxon>
        <taxon>Chlorophyta</taxon>
        <taxon>core chlorophytes</taxon>
        <taxon>Chlorophyceae</taxon>
        <taxon>CS clade</taxon>
        <taxon>Chlamydomonadales</taxon>
        <taxon>Chlamydomonadaceae</taxon>
        <taxon>Chlamydomonas</taxon>
    </lineage>
</organism>
<dbReference type="SUPFAM" id="SSF56112">
    <property type="entry name" value="Protein kinase-like (PK-like)"/>
    <property type="match status" value="2"/>
</dbReference>
<dbReference type="InterPro" id="IPR002110">
    <property type="entry name" value="Ankyrin_rpt"/>
</dbReference>
<dbReference type="InterPro" id="IPR011009">
    <property type="entry name" value="Kinase-like_dom_sf"/>
</dbReference>
<evidence type="ECO:0000313" key="12">
    <source>
        <dbReference type="Proteomes" id="UP000006906"/>
    </source>
</evidence>
<protein>
    <recommendedName>
        <fullName evidence="10">Protein kinase domain-containing protein</fullName>
    </recommendedName>
</protein>
<evidence type="ECO:0000313" key="11">
    <source>
        <dbReference type="EMBL" id="PNW81281.1"/>
    </source>
</evidence>
<dbReference type="InterPro" id="IPR000719">
    <property type="entry name" value="Prot_kinase_dom"/>
</dbReference>
<feature type="repeat" description="ANK" evidence="7">
    <location>
        <begin position="72"/>
        <end position="94"/>
    </location>
</feature>
<sequence length="830" mass="84391">MHTLLSPEPGSWPLFEALCAGHALEASVDYGRHGSDMASRCPNMRQVPCDDETVGPQEPCELLPKLRRLMQSGFSPLHKAARNGDASLVAALLESQGFLPPEAAAAVASRAWAAAHRQHRASSTGTGSISTGCSTISTKRTSSGSSSSSTTATATSCDGDAGLQHLLLLRLMMHPDAPDARGGTPLHYACRRRRIDAAATAQPHQRHAGDMRRVIQLLLSAGAHADARNYAGHTPSMLLVGWAPGGGGAAGDTAAVPGCLAVLQRYGADLHVLDEQGRSLLMRAAAAGNVEAARWLLEQGVDARCTDARGAAAWRYAGALEHPELRDMLLRRAAAAAADAPAAAADVAAAAVPPAAVPPALPLAAAVSGAGACGVADVASSSAAAVAPTVPVWKLQQLPPLPPGCPELDPRGLVWGGVVGCGDFGVVHAGSYRGQPVAIKVLRWHMAETHSLREAYTQELTALVHLMGRRRQSCSGAGSNNRAAAVSLVGAAPAAAVDTPAAVPAAATPPPARAGALEGLAAAAAADLAPAGALGVEESGGSGFDTRSRAAGAGGGGGAGAAEDGFSQLHAHVLDFKGVVTRRDGAQALVLGRCVAALSDAEVLSALSAADRFRIAKEVAQGMAAIHELGVIHQDLKTANVLLDAAGVVKVGDFGMAVVCAPASGCASGSRSGSSSSSSSGSSSASSCGGSSGSSGCWQQQVFAPGSEYEGHPLWSAPELVHCRPFSCQADVWSWGILLFQLATWCGADPFAGLDPDVVSAVLEDPRCLGPRHLGPHLLARLPPAGLLAPEVAALIGDCLQPEPSERPTMRQVVARMEGMAVQALPRPPV</sequence>
<dbReference type="InterPro" id="IPR001245">
    <property type="entry name" value="Ser-Thr/Tyr_kinase_cat_dom"/>
</dbReference>
<dbReference type="InterPro" id="IPR036770">
    <property type="entry name" value="Ankyrin_rpt-contain_sf"/>
</dbReference>
<dbReference type="EMBL" id="CM008968">
    <property type="protein sequence ID" value="PNW81281.1"/>
    <property type="molecule type" value="Genomic_DNA"/>
</dbReference>
<keyword evidence="4 8" id="KW-0547">Nucleotide-binding</keyword>
<evidence type="ECO:0000256" key="5">
    <source>
        <dbReference type="ARBA" id="ARBA00022777"/>
    </source>
</evidence>
<dbReference type="GO" id="GO:0005524">
    <property type="term" value="F:ATP binding"/>
    <property type="evidence" value="ECO:0007669"/>
    <property type="project" value="UniProtKB-UniRule"/>
</dbReference>
<feature type="repeat" description="ANK" evidence="7">
    <location>
        <begin position="181"/>
        <end position="230"/>
    </location>
</feature>
<dbReference type="PANTHER" id="PTHR44329">
    <property type="entry name" value="SERINE/THREONINE-PROTEIN KINASE TNNI3K-RELATED"/>
    <property type="match status" value="1"/>
</dbReference>
<dbReference type="PROSITE" id="PS00108">
    <property type="entry name" value="PROTEIN_KINASE_ST"/>
    <property type="match status" value="1"/>
</dbReference>
<keyword evidence="3" id="KW-0808">Transferase</keyword>
<dbReference type="AlphaFoldDB" id="A0A2K3DL89"/>
<dbReference type="PRINTS" id="PR01415">
    <property type="entry name" value="ANKYRIN"/>
</dbReference>
<dbReference type="PROSITE" id="PS00107">
    <property type="entry name" value="PROTEIN_KINASE_ATP"/>
    <property type="match status" value="1"/>
</dbReference>
<keyword evidence="12" id="KW-1185">Reference proteome</keyword>
<evidence type="ECO:0000256" key="1">
    <source>
        <dbReference type="ARBA" id="ARBA00005843"/>
    </source>
</evidence>
<dbReference type="Gene3D" id="3.30.200.20">
    <property type="entry name" value="Phosphorylase Kinase, domain 1"/>
    <property type="match status" value="1"/>
</dbReference>
<dbReference type="InParanoid" id="A0A2K3DL89"/>
<keyword evidence="5" id="KW-0418">Kinase</keyword>
<evidence type="ECO:0000256" key="9">
    <source>
        <dbReference type="SAM" id="MobiDB-lite"/>
    </source>
</evidence>
<dbReference type="SMART" id="SM00248">
    <property type="entry name" value="ANK"/>
    <property type="match status" value="3"/>
</dbReference>
<dbReference type="InterPro" id="IPR017441">
    <property type="entry name" value="Protein_kinase_ATP_BS"/>
</dbReference>
<dbReference type="InterPro" id="IPR051681">
    <property type="entry name" value="Ser/Thr_Kinases-Pseudokinases"/>
</dbReference>
<dbReference type="Pfam" id="PF13857">
    <property type="entry name" value="Ank_5"/>
    <property type="match status" value="1"/>
</dbReference>
<dbReference type="PROSITE" id="PS50088">
    <property type="entry name" value="ANK_REPEAT"/>
    <property type="match status" value="3"/>
</dbReference>
<dbReference type="Gene3D" id="1.10.510.10">
    <property type="entry name" value="Transferase(Phosphotransferase) domain 1"/>
    <property type="match status" value="1"/>
</dbReference>
<evidence type="ECO:0000256" key="8">
    <source>
        <dbReference type="PROSITE-ProRule" id="PRU10141"/>
    </source>
</evidence>
<keyword evidence="2" id="KW-0723">Serine/threonine-protein kinase</keyword>
<evidence type="ECO:0000256" key="4">
    <source>
        <dbReference type="ARBA" id="ARBA00022741"/>
    </source>
</evidence>
<dbReference type="Pfam" id="PF00069">
    <property type="entry name" value="Pkinase"/>
    <property type="match status" value="1"/>
</dbReference>
<feature type="binding site" evidence="8">
    <location>
        <position position="440"/>
    </location>
    <ligand>
        <name>ATP</name>
        <dbReference type="ChEBI" id="CHEBI:30616"/>
    </ligand>
</feature>
<dbReference type="GO" id="GO:0004674">
    <property type="term" value="F:protein serine/threonine kinase activity"/>
    <property type="evidence" value="ECO:0000318"/>
    <property type="project" value="GO_Central"/>
</dbReference>
<gene>
    <name evidence="11" type="ORF">CHLRE_07g349520v5</name>
</gene>
<dbReference type="Gene3D" id="1.25.40.20">
    <property type="entry name" value="Ankyrin repeat-containing domain"/>
    <property type="match status" value="2"/>
</dbReference>
<evidence type="ECO:0000256" key="3">
    <source>
        <dbReference type="ARBA" id="ARBA00022679"/>
    </source>
</evidence>
<feature type="domain" description="Protein kinase" evidence="10">
    <location>
        <begin position="413"/>
        <end position="820"/>
    </location>
</feature>
<evidence type="ECO:0000256" key="7">
    <source>
        <dbReference type="PROSITE-ProRule" id="PRU00023"/>
    </source>
</evidence>
<reference evidence="11 12" key="1">
    <citation type="journal article" date="2007" name="Science">
        <title>The Chlamydomonas genome reveals the evolution of key animal and plant functions.</title>
        <authorList>
            <person name="Merchant S.S."/>
            <person name="Prochnik S.E."/>
            <person name="Vallon O."/>
            <person name="Harris E.H."/>
            <person name="Karpowicz S.J."/>
            <person name="Witman G.B."/>
            <person name="Terry A."/>
            <person name="Salamov A."/>
            <person name="Fritz-Laylin L.K."/>
            <person name="Marechal-Drouard L."/>
            <person name="Marshall W.F."/>
            <person name="Qu L.H."/>
            <person name="Nelson D.R."/>
            <person name="Sanderfoot A.A."/>
            <person name="Spalding M.H."/>
            <person name="Kapitonov V.V."/>
            <person name="Ren Q."/>
            <person name="Ferris P."/>
            <person name="Lindquist E."/>
            <person name="Shapiro H."/>
            <person name="Lucas S.M."/>
            <person name="Grimwood J."/>
            <person name="Schmutz J."/>
            <person name="Cardol P."/>
            <person name="Cerutti H."/>
            <person name="Chanfreau G."/>
            <person name="Chen C.L."/>
            <person name="Cognat V."/>
            <person name="Croft M.T."/>
            <person name="Dent R."/>
            <person name="Dutcher S."/>
            <person name="Fernandez E."/>
            <person name="Fukuzawa H."/>
            <person name="Gonzalez-Ballester D."/>
            <person name="Gonzalez-Halphen D."/>
            <person name="Hallmann A."/>
            <person name="Hanikenne M."/>
            <person name="Hippler M."/>
            <person name="Inwood W."/>
            <person name="Jabbari K."/>
            <person name="Kalanon M."/>
            <person name="Kuras R."/>
            <person name="Lefebvre P.A."/>
            <person name="Lemaire S.D."/>
            <person name="Lobanov A.V."/>
            <person name="Lohr M."/>
            <person name="Manuell A."/>
            <person name="Meier I."/>
            <person name="Mets L."/>
            <person name="Mittag M."/>
            <person name="Mittelmeier T."/>
            <person name="Moroney J.V."/>
            <person name="Moseley J."/>
            <person name="Napoli C."/>
            <person name="Nedelcu A.M."/>
            <person name="Niyogi K."/>
            <person name="Novoselov S.V."/>
            <person name="Paulsen I.T."/>
            <person name="Pazour G."/>
            <person name="Purton S."/>
            <person name="Ral J.P."/>
            <person name="Riano-Pachon D.M."/>
            <person name="Riekhof W."/>
            <person name="Rymarquis L."/>
            <person name="Schroda M."/>
            <person name="Stern D."/>
            <person name="Umen J."/>
            <person name="Willows R."/>
            <person name="Wilson N."/>
            <person name="Zimmer S.L."/>
            <person name="Allmer J."/>
            <person name="Balk J."/>
            <person name="Bisova K."/>
            <person name="Chen C.J."/>
            <person name="Elias M."/>
            <person name="Gendler K."/>
            <person name="Hauser C."/>
            <person name="Lamb M.R."/>
            <person name="Ledford H."/>
            <person name="Long J.C."/>
            <person name="Minagawa J."/>
            <person name="Page M.D."/>
            <person name="Pan J."/>
            <person name="Pootakham W."/>
            <person name="Roje S."/>
            <person name="Rose A."/>
            <person name="Stahlberg E."/>
            <person name="Terauchi A.M."/>
            <person name="Yang P."/>
            <person name="Ball S."/>
            <person name="Bowler C."/>
            <person name="Dieckmann C.L."/>
            <person name="Gladyshev V.N."/>
            <person name="Green P."/>
            <person name="Jorgensen R."/>
            <person name="Mayfield S."/>
            <person name="Mueller-Roeber B."/>
            <person name="Rajamani S."/>
            <person name="Sayre R.T."/>
            <person name="Brokstein P."/>
            <person name="Dubchak I."/>
            <person name="Goodstein D."/>
            <person name="Hornick L."/>
            <person name="Huang Y.W."/>
            <person name="Jhaveri J."/>
            <person name="Luo Y."/>
            <person name="Martinez D."/>
            <person name="Ngau W.C."/>
            <person name="Otillar B."/>
            <person name="Poliakov A."/>
            <person name="Porter A."/>
            <person name="Szajkowski L."/>
            <person name="Werner G."/>
            <person name="Zhou K."/>
            <person name="Grigoriev I.V."/>
            <person name="Rokhsar D.S."/>
            <person name="Grossman A.R."/>
        </authorList>
    </citation>
    <scope>NUCLEOTIDE SEQUENCE [LARGE SCALE GENOMIC DNA]</scope>
    <source>
        <strain evidence="12">CC-503</strain>
    </source>
</reference>
<dbReference type="SMART" id="SM00220">
    <property type="entry name" value="S_TKc"/>
    <property type="match status" value="1"/>
</dbReference>
<dbReference type="InterPro" id="IPR008271">
    <property type="entry name" value="Ser/Thr_kinase_AS"/>
</dbReference>
<dbReference type="GeneID" id="66054198"/>
<dbReference type="STRING" id="3055.A0A2K3DL89"/>
<dbReference type="Gramene" id="PNW81281">
    <property type="protein sequence ID" value="PNW81281"/>
    <property type="gene ID" value="CHLRE_07g349520v5"/>
</dbReference>
<dbReference type="OrthoDB" id="542708at2759"/>
<dbReference type="Pfam" id="PF07714">
    <property type="entry name" value="PK_Tyr_Ser-Thr"/>
    <property type="match status" value="1"/>
</dbReference>
<comment type="similarity">
    <text evidence="1">Belongs to the protein kinase superfamily. TKL Ser/Thr protein kinase family.</text>
</comment>
<accession>A0A2K3DL89</accession>
<dbReference type="KEGG" id="cre:CHLRE_07g349520v5"/>
<dbReference type="PROSITE" id="PS50297">
    <property type="entry name" value="ANK_REP_REGION"/>
    <property type="match status" value="2"/>
</dbReference>
<dbReference type="Pfam" id="PF00023">
    <property type="entry name" value="Ank"/>
    <property type="match status" value="1"/>
</dbReference>
<feature type="region of interest" description="Disordered" evidence="9">
    <location>
        <begin position="118"/>
        <end position="155"/>
    </location>
</feature>
<dbReference type="SUPFAM" id="SSF48403">
    <property type="entry name" value="Ankyrin repeat"/>
    <property type="match status" value="1"/>
</dbReference>
<proteinExistence type="inferred from homology"/>
<dbReference type="PANTHER" id="PTHR44329:SF261">
    <property type="entry name" value="ZINC FINGER CONTAINING PROTEIN KINASE-RELATED"/>
    <property type="match status" value="1"/>
</dbReference>
<evidence type="ECO:0000259" key="10">
    <source>
        <dbReference type="PROSITE" id="PS50011"/>
    </source>
</evidence>
<dbReference type="RefSeq" id="XP_042923098.1">
    <property type="nucleotide sequence ID" value="XM_043064530.1"/>
</dbReference>
<feature type="repeat" description="ANK" evidence="7">
    <location>
        <begin position="276"/>
        <end position="308"/>
    </location>
</feature>
<evidence type="ECO:0000256" key="6">
    <source>
        <dbReference type="ARBA" id="ARBA00022840"/>
    </source>
</evidence>